<protein>
    <submittedName>
        <fullName evidence="7">Polysaccharide biosynthesis family protein</fullName>
    </submittedName>
</protein>
<comment type="caution">
    <text evidence="7">The sequence shown here is derived from an EMBL/GenBank/DDBJ whole genome shotgun (WGS) entry which is preliminary data.</text>
</comment>
<proteinExistence type="predicted"/>
<dbReference type="Proteomes" id="UP000020938">
    <property type="component" value="Unassembled WGS sequence"/>
</dbReference>
<comment type="subcellular location">
    <subcellularLocation>
        <location evidence="1">Cell membrane</location>
        <topology evidence="1">Multi-pass membrane protein</topology>
    </subcellularLocation>
</comment>
<feature type="transmembrane region" description="Helical" evidence="6">
    <location>
        <begin position="350"/>
        <end position="368"/>
    </location>
</feature>
<feature type="transmembrane region" description="Helical" evidence="6">
    <location>
        <begin position="186"/>
        <end position="206"/>
    </location>
</feature>
<evidence type="ECO:0000313" key="8">
    <source>
        <dbReference type="Proteomes" id="UP000020938"/>
    </source>
</evidence>
<keyword evidence="5 6" id="KW-0472">Membrane</keyword>
<feature type="transmembrane region" description="Helical" evidence="6">
    <location>
        <begin position="458"/>
        <end position="478"/>
    </location>
</feature>
<keyword evidence="2" id="KW-1003">Cell membrane</keyword>
<feature type="transmembrane region" description="Helical" evidence="6">
    <location>
        <begin position="12"/>
        <end position="30"/>
    </location>
</feature>
<dbReference type="PATRIC" id="fig|1339314.3.peg.1106"/>
<feature type="transmembrane region" description="Helical" evidence="6">
    <location>
        <begin position="314"/>
        <end position="335"/>
    </location>
</feature>
<feature type="transmembrane region" description="Helical" evidence="6">
    <location>
        <begin position="125"/>
        <end position="146"/>
    </location>
</feature>
<feature type="transmembrane region" description="Helical" evidence="6">
    <location>
        <begin position="401"/>
        <end position="422"/>
    </location>
</feature>
<dbReference type="RefSeq" id="WP_050443653.1">
    <property type="nucleotide sequence ID" value="NZ_JGDS01000038.1"/>
</dbReference>
<evidence type="ECO:0000256" key="3">
    <source>
        <dbReference type="ARBA" id="ARBA00022692"/>
    </source>
</evidence>
<evidence type="ECO:0000256" key="5">
    <source>
        <dbReference type="ARBA" id="ARBA00023136"/>
    </source>
</evidence>
<feature type="transmembrane region" description="Helical" evidence="6">
    <location>
        <begin position="91"/>
        <end position="113"/>
    </location>
</feature>
<evidence type="ECO:0000313" key="7">
    <source>
        <dbReference type="EMBL" id="EXZ74622.1"/>
    </source>
</evidence>
<gene>
    <name evidence="7" type="ORF">M123_0867</name>
</gene>
<sequence>MQSVDKKIGKNAFSLYIRMIVMLIISLYTSRIILEKLGAEDYGIYNLIGGVVALFTLLRGAFSNATQRFLNIAIGKNLVTEIKDVFNISSFIYFVIGLIFVLLIESVGVWFFFNKLMIPINRVNAAFIVFQISAFSIFLSILTVPYDAIVIAYQKMSFYALISIAESVFRLIVLYLIFLFPVDKLITYAFLLLLGNIIIRITYILYSRRVVAECRYSFHFERSLIKEISTFAGWNFLGTFTFSIVNQGINLVLNIFGGVLLNAAQGIANQVNNAIMNLLNNIILAFNPHLIELHAQGKIKEFYDKILFATKCNILMFLLLVLPIYLFIHQILHLWLKEVPEYSSVFVRSLLFYSLMRAFHNPVGIIFISSGKLKMYQLIESIILFFTLPLSYILLSFKFPFYTVFIVMGGVEMLNLAVITLYAHYTHHFPIKKWSKTIFFPTLFLFVSIIIIDNFLHLIYYKIVLLFVAYTILINLFVSKHERVELKKILCSKMNKR</sequence>
<evidence type="ECO:0000256" key="2">
    <source>
        <dbReference type="ARBA" id="ARBA00022475"/>
    </source>
</evidence>
<reference evidence="7 8" key="1">
    <citation type="submission" date="2014-02" db="EMBL/GenBank/DDBJ databases">
        <authorList>
            <person name="Sears C."/>
            <person name="Carroll K."/>
            <person name="Sack B.R."/>
            <person name="Qadri F."/>
            <person name="Myers L.L."/>
            <person name="Chung G.-T."/>
            <person name="Escheverria P."/>
            <person name="Fraser C.M."/>
            <person name="Sadzewicz L."/>
            <person name="Shefchek K.A."/>
            <person name="Tallon L."/>
            <person name="Das S.P."/>
            <person name="Daugherty S."/>
            <person name="Mongodin E.F."/>
        </authorList>
    </citation>
    <scope>NUCLEOTIDE SEQUENCE [LARGE SCALE GENOMIC DNA]</scope>
    <source>
        <strain evidence="7 8">3976T8</strain>
    </source>
</reference>
<evidence type="ECO:0000256" key="1">
    <source>
        <dbReference type="ARBA" id="ARBA00004651"/>
    </source>
</evidence>
<keyword evidence="3 6" id="KW-0812">Transmembrane</keyword>
<feature type="transmembrane region" description="Helical" evidence="6">
    <location>
        <begin position="375"/>
        <end position="395"/>
    </location>
</feature>
<feature type="transmembrane region" description="Helical" evidence="6">
    <location>
        <begin position="42"/>
        <end position="62"/>
    </location>
</feature>
<feature type="transmembrane region" description="Helical" evidence="6">
    <location>
        <begin position="434"/>
        <end position="452"/>
    </location>
</feature>
<keyword evidence="4 6" id="KW-1133">Transmembrane helix</keyword>
<dbReference type="AlphaFoldDB" id="A0A016C124"/>
<accession>A0A016C124</accession>
<feature type="transmembrane region" description="Helical" evidence="6">
    <location>
        <begin position="158"/>
        <end position="180"/>
    </location>
</feature>
<name>A0A016C124_BACFG</name>
<dbReference type="PANTHER" id="PTHR30250">
    <property type="entry name" value="PST FAMILY PREDICTED COLANIC ACID TRANSPORTER"/>
    <property type="match status" value="1"/>
</dbReference>
<dbReference type="EMBL" id="JGDS01000038">
    <property type="protein sequence ID" value="EXZ74622.1"/>
    <property type="molecule type" value="Genomic_DNA"/>
</dbReference>
<dbReference type="GO" id="GO:0005886">
    <property type="term" value="C:plasma membrane"/>
    <property type="evidence" value="ECO:0007669"/>
    <property type="project" value="UniProtKB-SubCell"/>
</dbReference>
<dbReference type="InterPro" id="IPR050833">
    <property type="entry name" value="Poly_Biosynth_Transport"/>
</dbReference>
<organism evidence="7 8">
    <name type="scientific">Bacteroides fragilis str. 3976T8</name>
    <dbReference type="NCBI Taxonomy" id="1339314"/>
    <lineage>
        <taxon>Bacteria</taxon>
        <taxon>Pseudomonadati</taxon>
        <taxon>Bacteroidota</taxon>
        <taxon>Bacteroidia</taxon>
        <taxon>Bacteroidales</taxon>
        <taxon>Bacteroidaceae</taxon>
        <taxon>Bacteroides</taxon>
    </lineage>
</organism>
<evidence type="ECO:0000256" key="4">
    <source>
        <dbReference type="ARBA" id="ARBA00022989"/>
    </source>
</evidence>
<dbReference type="PANTHER" id="PTHR30250:SF26">
    <property type="entry name" value="PSMA PROTEIN"/>
    <property type="match status" value="1"/>
</dbReference>
<evidence type="ECO:0000256" key="6">
    <source>
        <dbReference type="SAM" id="Phobius"/>
    </source>
</evidence>